<protein>
    <submittedName>
        <fullName evidence="1">Uncharacterized protein</fullName>
    </submittedName>
</protein>
<sequence>MIKLYASIVVMQLDTFYCLPDSIKSFNVTG</sequence>
<evidence type="ECO:0000313" key="2">
    <source>
        <dbReference type="Proteomes" id="UP000235589"/>
    </source>
</evidence>
<dbReference type="Proteomes" id="UP000235589">
    <property type="component" value="Chromosome"/>
</dbReference>
<reference evidence="1 2" key="1">
    <citation type="submission" date="2017-04" db="EMBL/GenBank/DDBJ databases">
        <title>Monoglobus pectinilyticus 14 draft genome.</title>
        <authorList>
            <person name="Kim C."/>
            <person name="Rosendale D.I."/>
            <person name="Kelly W.J."/>
            <person name="Tannock G.W."/>
            <person name="Patchett M.L."/>
            <person name="Jordens J.Z."/>
        </authorList>
    </citation>
    <scope>NUCLEOTIDE SEQUENCE [LARGE SCALE GENOMIC DNA]</scope>
    <source>
        <strain evidence="1 2">14</strain>
    </source>
</reference>
<dbReference type="EMBL" id="CP020991">
    <property type="protein sequence ID" value="AUO19092.1"/>
    <property type="molecule type" value="Genomic_DNA"/>
</dbReference>
<dbReference type="AlphaFoldDB" id="A0A2K9P1F0"/>
<gene>
    <name evidence="1" type="ORF">B9O19_00918</name>
</gene>
<keyword evidence="2" id="KW-1185">Reference proteome</keyword>
<name>A0A2K9P1F0_9FIRM</name>
<accession>A0A2K9P1F0</accession>
<organism evidence="1 2">
    <name type="scientific">Monoglobus pectinilyticus</name>
    <dbReference type="NCBI Taxonomy" id="1981510"/>
    <lineage>
        <taxon>Bacteria</taxon>
        <taxon>Bacillati</taxon>
        <taxon>Bacillota</taxon>
        <taxon>Clostridia</taxon>
        <taxon>Monoglobales</taxon>
        <taxon>Monoglobaceae</taxon>
        <taxon>Monoglobus</taxon>
    </lineage>
</organism>
<evidence type="ECO:0000313" key="1">
    <source>
        <dbReference type="EMBL" id="AUO19092.1"/>
    </source>
</evidence>
<proteinExistence type="predicted"/>
<dbReference type="KEGG" id="mpec:B9O19_00918"/>